<feature type="transmembrane region" description="Helical" evidence="6">
    <location>
        <begin position="68"/>
        <end position="89"/>
    </location>
</feature>
<keyword evidence="4 6" id="KW-1133">Transmembrane helix</keyword>
<proteinExistence type="predicted"/>
<feature type="transmembrane region" description="Helical" evidence="6">
    <location>
        <begin position="170"/>
        <end position="190"/>
    </location>
</feature>
<dbReference type="InterPro" id="IPR050833">
    <property type="entry name" value="Poly_Biosynth_Transport"/>
</dbReference>
<protein>
    <recommendedName>
        <fullName evidence="9">Membrane protein involved in the export of O-antigen and teichoic acid</fullName>
    </recommendedName>
</protein>
<feature type="transmembrane region" description="Helical" evidence="6">
    <location>
        <begin position="348"/>
        <end position="372"/>
    </location>
</feature>
<dbReference type="Proteomes" id="UP000766246">
    <property type="component" value="Unassembled WGS sequence"/>
</dbReference>
<organism evidence="7 8">
    <name type="scientific">Pseudobutyrivibrio ruminis</name>
    <dbReference type="NCBI Taxonomy" id="46206"/>
    <lineage>
        <taxon>Bacteria</taxon>
        <taxon>Bacillati</taxon>
        <taxon>Bacillota</taxon>
        <taxon>Clostridia</taxon>
        <taxon>Lachnospirales</taxon>
        <taxon>Lachnospiraceae</taxon>
        <taxon>Pseudobutyrivibrio</taxon>
    </lineage>
</organism>
<keyword evidence="2" id="KW-1003">Cell membrane</keyword>
<feature type="transmembrane region" description="Helical" evidence="6">
    <location>
        <begin position="406"/>
        <end position="425"/>
    </location>
</feature>
<dbReference type="GO" id="GO:0005886">
    <property type="term" value="C:plasma membrane"/>
    <property type="evidence" value="ECO:0007669"/>
    <property type="project" value="UniProtKB-SubCell"/>
</dbReference>
<dbReference type="InterPro" id="IPR002797">
    <property type="entry name" value="Polysacc_synth"/>
</dbReference>
<comment type="caution">
    <text evidence="7">The sequence shown here is derived from an EMBL/GenBank/DDBJ whole genome shotgun (WGS) entry which is preliminary data.</text>
</comment>
<dbReference type="PANTHER" id="PTHR30250">
    <property type="entry name" value="PST FAMILY PREDICTED COLANIC ACID TRANSPORTER"/>
    <property type="match status" value="1"/>
</dbReference>
<evidence type="ECO:0000313" key="7">
    <source>
        <dbReference type="EMBL" id="MBE5918590.1"/>
    </source>
</evidence>
<keyword evidence="5 6" id="KW-0472">Membrane</keyword>
<evidence type="ECO:0000256" key="3">
    <source>
        <dbReference type="ARBA" id="ARBA00022692"/>
    </source>
</evidence>
<evidence type="ECO:0000256" key="1">
    <source>
        <dbReference type="ARBA" id="ARBA00004651"/>
    </source>
</evidence>
<feature type="transmembrane region" description="Helical" evidence="6">
    <location>
        <begin position="142"/>
        <end position="158"/>
    </location>
</feature>
<evidence type="ECO:0000256" key="6">
    <source>
        <dbReference type="SAM" id="Phobius"/>
    </source>
</evidence>
<evidence type="ECO:0000256" key="5">
    <source>
        <dbReference type="ARBA" id="ARBA00023136"/>
    </source>
</evidence>
<comment type="subcellular location">
    <subcellularLocation>
        <location evidence="1">Cell membrane</location>
        <topology evidence="1">Multi-pass membrane protein</topology>
    </subcellularLocation>
</comment>
<feature type="transmembrane region" description="Helical" evidence="6">
    <location>
        <begin position="110"/>
        <end position="136"/>
    </location>
</feature>
<dbReference type="Pfam" id="PF01943">
    <property type="entry name" value="Polysacc_synt"/>
    <property type="match status" value="1"/>
</dbReference>
<keyword evidence="3 6" id="KW-0812">Transmembrane</keyword>
<evidence type="ECO:0008006" key="9">
    <source>
        <dbReference type="Google" id="ProtNLM"/>
    </source>
</evidence>
<feature type="transmembrane region" description="Helical" evidence="6">
    <location>
        <begin position="196"/>
        <end position="216"/>
    </location>
</feature>
<feature type="transmembrane region" description="Helical" evidence="6">
    <location>
        <begin position="38"/>
        <end position="56"/>
    </location>
</feature>
<feature type="transmembrane region" description="Helical" evidence="6">
    <location>
        <begin position="320"/>
        <end position="342"/>
    </location>
</feature>
<accession>A0A927U5T3</accession>
<sequence>MTMTSLKLLSRNVDQLKILLVGLIRGVMSKEKELAKNTFIIGIGKLCTQFITFLLLPLYTSLLRPDEFGIVDLLNTYVMLLVPLFNWQFENGMFRFLIDCRDDEKRKRTVYSTVILANIFQIILYLCFYVLFQSFISTDYKMFLAIDVALNILLNTMLQFPRGNGDNFTYALGSFLSAATTLSLNVIFIVGMHLGAWGIFYGTMLSKMVTIIFLFFKTKSWKYISLQECSYACFKQIFKYSIPLVPNSVSWWVVGASDRTVISTFLGVAENGIYSVANKFSSLFLTLYNIFHLSWTESVAVHINDDDSEEYINEIINESLLFFSAIGSGIMVLLPFVLPFLGNEYRNAYYQIPILILAVYFQIIVGLYSVIYTALKKTKEIMKTSVYAAIINVTLDLVLVNYIKIYAASISTLVAFQCMAFYRYFHVKRYINVRIKVMSLLFILLLGVLSGISYYTNTMEMRISTAIAVIVISFIKNKKVIKDVLLMLARVIKLIK</sequence>
<evidence type="ECO:0000256" key="2">
    <source>
        <dbReference type="ARBA" id="ARBA00022475"/>
    </source>
</evidence>
<dbReference type="PANTHER" id="PTHR30250:SF11">
    <property type="entry name" value="O-ANTIGEN TRANSPORTER-RELATED"/>
    <property type="match status" value="1"/>
</dbReference>
<reference evidence="7" key="1">
    <citation type="submission" date="2019-04" db="EMBL/GenBank/DDBJ databases">
        <title>Evolution of Biomass-Degrading Anaerobic Consortia Revealed by Metagenomics.</title>
        <authorList>
            <person name="Peng X."/>
        </authorList>
    </citation>
    <scope>NUCLEOTIDE SEQUENCE</scope>
    <source>
        <strain evidence="7">SIG311</strain>
    </source>
</reference>
<evidence type="ECO:0000313" key="8">
    <source>
        <dbReference type="Proteomes" id="UP000766246"/>
    </source>
</evidence>
<gene>
    <name evidence="7" type="ORF">E7272_01990</name>
</gene>
<evidence type="ECO:0000256" key="4">
    <source>
        <dbReference type="ARBA" id="ARBA00022989"/>
    </source>
</evidence>
<feature type="transmembrane region" description="Helical" evidence="6">
    <location>
        <begin position="437"/>
        <end position="455"/>
    </location>
</feature>
<dbReference type="EMBL" id="SVER01000004">
    <property type="protein sequence ID" value="MBE5918590.1"/>
    <property type="molecule type" value="Genomic_DNA"/>
</dbReference>
<name>A0A927U5T3_9FIRM</name>
<dbReference type="AlphaFoldDB" id="A0A927U5T3"/>